<dbReference type="EMBL" id="BDQI01000001">
    <property type="protein sequence ID" value="GAX48533.1"/>
    <property type="molecule type" value="Genomic_DNA"/>
</dbReference>
<name>A0A250V2W0_STROL</name>
<protein>
    <recommendedName>
        <fullName evidence="3">2'-5' RNA ligase</fullName>
    </recommendedName>
</protein>
<dbReference type="STRING" id="1963.AQJ27_05900"/>
<comment type="caution">
    <text evidence="1">The sequence shown here is derived from an EMBL/GenBank/DDBJ whole genome shotgun (WGS) entry which is preliminary data.</text>
</comment>
<evidence type="ECO:0000313" key="1">
    <source>
        <dbReference type="EMBL" id="GAX48533.1"/>
    </source>
</evidence>
<dbReference type="AlphaFoldDB" id="A0A250V2W0"/>
<gene>
    <name evidence="1" type="ORF">SO3561_00013</name>
</gene>
<proteinExistence type="predicted"/>
<dbReference type="Proteomes" id="UP000217446">
    <property type="component" value="Unassembled WGS sequence"/>
</dbReference>
<organism evidence="1 2">
    <name type="scientific">Streptomyces olivochromogenes</name>
    <dbReference type="NCBI Taxonomy" id="1963"/>
    <lineage>
        <taxon>Bacteria</taxon>
        <taxon>Bacillati</taxon>
        <taxon>Actinomycetota</taxon>
        <taxon>Actinomycetes</taxon>
        <taxon>Kitasatosporales</taxon>
        <taxon>Streptomycetaceae</taxon>
        <taxon>Streptomyces</taxon>
    </lineage>
</organism>
<sequence>MTESGFVAVTVPGLQTIVDAFRTQWPGLRPYKGRFGAQPAAHVTVAMGADNPTAAAHVRAAIGSLLPLHTRATAVQLVVPTEEGWQPRFTVPLGVPDGP</sequence>
<keyword evidence="2" id="KW-1185">Reference proteome</keyword>
<reference evidence="2" key="1">
    <citation type="submission" date="2017-05" db="EMBL/GenBank/DDBJ databases">
        <title>Streptomyces olivochromogenes NBRC 3561 whole genome shotgun sequence.</title>
        <authorList>
            <person name="Dohra H."/>
            <person name="Kodani S."/>
        </authorList>
    </citation>
    <scope>NUCLEOTIDE SEQUENCE [LARGE SCALE GENOMIC DNA]</scope>
    <source>
        <strain evidence="2">NBRC 3561</strain>
    </source>
</reference>
<accession>A0A250V2W0</accession>
<evidence type="ECO:0000313" key="2">
    <source>
        <dbReference type="Proteomes" id="UP000217446"/>
    </source>
</evidence>
<evidence type="ECO:0008006" key="3">
    <source>
        <dbReference type="Google" id="ProtNLM"/>
    </source>
</evidence>